<name>A0ACB8R638_9AGAM</name>
<accession>A0ACB8R638</accession>
<gene>
    <name evidence="1" type="ORF">FA95DRAFT_1567131</name>
</gene>
<organism evidence="1 2">
    <name type="scientific">Auriscalpium vulgare</name>
    <dbReference type="NCBI Taxonomy" id="40419"/>
    <lineage>
        <taxon>Eukaryota</taxon>
        <taxon>Fungi</taxon>
        <taxon>Dikarya</taxon>
        <taxon>Basidiomycota</taxon>
        <taxon>Agaricomycotina</taxon>
        <taxon>Agaricomycetes</taxon>
        <taxon>Russulales</taxon>
        <taxon>Auriscalpiaceae</taxon>
        <taxon>Auriscalpium</taxon>
    </lineage>
</organism>
<dbReference type="EMBL" id="MU276294">
    <property type="protein sequence ID" value="KAI0039524.1"/>
    <property type="molecule type" value="Genomic_DNA"/>
</dbReference>
<proteinExistence type="predicted"/>
<reference evidence="1" key="2">
    <citation type="journal article" date="2022" name="New Phytol.">
        <title>Evolutionary transition to the ectomycorrhizal habit in the genomes of a hyperdiverse lineage of mushroom-forming fungi.</title>
        <authorList>
            <person name="Looney B."/>
            <person name="Miyauchi S."/>
            <person name="Morin E."/>
            <person name="Drula E."/>
            <person name="Courty P.E."/>
            <person name="Kohler A."/>
            <person name="Kuo A."/>
            <person name="LaButti K."/>
            <person name="Pangilinan J."/>
            <person name="Lipzen A."/>
            <person name="Riley R."/>
            <person name="Andreopoulos W."/>
            <person name="He G."/>
            <person name="Johnson J."/>
            <person name="Nolan M."/>
            <person name="Tritt A."/>
            <person name="Barry K.W."/>
            <person name="Grigoriev I.V."/>
            <person name="Nagy L.G."/>
            <person name="Hibbett D."/>
            <person name="Henrissat B."/>
            <person name="Matheny P.B."/>
            <person name="Labbe J."/>
            <person name="Martin F.M."/>
        </authorList>
    </citation>
    <scope>NUCLEOTIDE SEQUENCE</scope>
    <source>
        <strain evidence="1">FP105234-sp</strain>
    </source>
</reference>
<dbReference type="Proteomes" id="UP000814033">
    <property type="component" value="Unassembled WGS sequence"/>
</dbReference>
<keyword evidence="2" id="KW-1185">Reference proteome</keyword>
<comment type="caution">
    <text evidence="1">The sequence shown here is derived from an EMBL/GenBank/DDBJ whole genome shotgun (WGS) entry which is preliminary data.</text>
</comment>
<evidence type="ECO:0000313" key="1">
    <source>
        <dbReference type="EMBL" id="KAI0039524.1"/>
    </source>
</evidence>
<evidence type="ECO:0000313" key="2">
    <source>
        <dbReference type="Proteomes" id="UP000814033"/>
    </source>
</evidence>
<protein>
    <submittedName>
        <fullName evidence="1">Uncharacterized protein</fullName>
    </submittedName>
</protein>
<sequence length="147" mass="14961">MGGNLGNITQNEFLSVPDAKLTADCSTQCAPGTQAIQACNNDDSCLCTDATIASVVACQQCMFADLIQDFRKMPDLRAGSVPALSAYGAACNASDVHIVVPPAKLALALPASWNGPTGEPLNLGGTIAYVASGAILSIGSIVILCTM</sequence>
<reference evidence="1" key="1">
    <citation type="submission" date="2021-02" db="EMBL/GenBank/DDBJ databases">
        <authorList>
            <consortium name="DOE Joint Genome Institute"/>
            <person name="Ahrendt S."/>
            <person name="Looney B.P."/>
            <person name="Miyauchi S."/>
            <person name="Morin E."/>
            <person name="Drula E."/>
            <person name="Courty P.E."/>
            <person name="Chicoki N."/>
            <person name="Fauchery L."/>
            <person name="Kohler A."/>
            <person name="Kuo A."/>
            <person name="Labutti K."/>
            <person name="Pangilinan J."/>
            <person name="Lipzen A."/>
            <person name="Riley R."/>
            <person name="Andreopoulos W."/>
            <person name="He G."/>
            <person name="Johnson J."/>
            <person name="Barry K.W."/>
            <person name="Grigoriev I.V."/>
            <person name="Nagy L."/>
            <person name="Hibbett D."/>
            <person name="Henrissat B."/>
            <person name="Matheny P.B."/>
            <person name="Labbe J."/>
            <person name="Martin F."/>
        </authorList>
    </citation>
    <scope>NUCLEOTIDE SEQUENCE</scope>
    <source>
        <strain evidence="1">FP105234-sp</strain>
    </source>
</reference>